<accession>A0A517MQ62</accession>
<proteinExistence type="predicted"/>
<dbReference type="OrthoDB" id="289841at2"/>
<protein>
    <submittedName>
        <fullName evidence="1">Uncharacterized protein</fullName>
    </submittedName>
</protein>
<name>A0A517MQ62_9BACT</name>
<keyword evidence="2" id="KW-1185">Reference proteome</keyword>
<dbReference type="Proteomes" id="UP000319852">
    <property type="component" value="Chromosome"/>
</dbReference>
<evidence type="ECO:0000313" key="1">
    <source>
        <dbReference type="EMBL" id="QDS97025.1"/>
    </source>
</evidence>
<dbReference type="RefSeq" id="WP_145057080.1">
    <property type="nucleotide sequence ID" value="NZ_CP036263.1"/>
</dbReference>
<dbReference type="EMBL" id="CP036263">
    <property type="protein sequence ID" value="QDS97025.1"/>
    <property type="molecule type" value="Genomic_DNA"/>
</dbReference>
<reference evidence="1 2" key="1">
    <citation type="submission" date="2019-02" db="EMBL/GenBank/DDBJ databases">
        <title>Deep-cultivation of Planctomycetes and their phenomic and genomic characterization uncovers novel biology.</title>
        <authorList>
            <person name="Wiegand S."/>
            <person name="Jogler M."/>
            <person name="Boedeker C."/>
            <person name="Pinto D."/>
            <person name="Vollmers J."/>
            <person name="Rivas-Marin E."/>
            <person name="Kohn T."/>
            <person name="Peeters S.H."/>
            <person name="Heuer A."/>
            <person name="Rast P."/>
            <person name="Oberbeckmann S."/>
            <person name="Bunk B."/>
            <person name="Jeske O."/>
            <person name="Meyerdierks A."/>
            <person name="Storesund J.E."/>
            <person name="Kallscheuer N."/>
            <person name="Luecker S."/>
            <person name="Lage O.M."/>
            <person name="Pohl T."/>
            <person name="Merkel B.J."/>
            <person name="Hornburger P."/>
            <person name="Mueller R.-W."/>
            <person name="Bruemmer F."/>
            <person name="Labrenz M."/>
            <person name="Spormann A.M."/>
            <person name="Op den Camp H."/>
            <person name="Overmann J."/>
            <person name="Amann R."/>
            <person name="Jetten M.S.M."/>
            <person name="Mascher T."/>
            <person name="Medema M.H."/>
            <person name="Devos D.P."/>
            <person name="Kaster A.-K."/>
            <person name="Ovreas L."/>
            <person name="Rohde M."/>
            <person name="Galperin M.Y."/>
            <person name="Jogler C."/>
        </authorList>
    </citation>
    <scope>NUCLEOTIDE SEQUENCE [LARGE SCALE GENOMIC DNA]</scope>
    <source>
        <strain evidence="1 2">HG15A2</strain>
    </source>
</reference>
<sequence>MLTVAERRVLDTYQEYLITPGQMLCFSGPNLERDKETLELMSEKELLTKESFRGGYSLTRSGFAAMKDGE</sequence>
<dbReference type="KEGG" id="amob:HG15A2_02840"/>
<evidence type="ECO:0000313" key="2">
    <source>
        <dbReference type="Proteomes" id="UP000319852"/>
    </source>
</evidence>
<dbReference type="AlphaFoldDB" id="A0A517MQ62"/>
<organism evidence="1 2">
    <name type="scientific">Adhaeretor mobilis</name>
    <dbReference type="NCBI Taxonomy" id="1930276"/>
    <lineage>
        <taxon>Bacteria</taxon>
        <taxon>Pseudomonadati</taxon>
        <taxon>Planctomycetota</taxon>
        <taxon>Planctomycetia</taxon>
        <taxon>Pirellulales</taxon>
        <taxon>Lacipirellulaceae</taxon>
        <taxon>Adhaeretor</taxon>
    </lineage>
</organism>
<gene>
    <name evidence="1" type="ORF">HG15A2_02840</name>
</gene>